<accession>A0A6P7GTM1</accession>
<dbReference type="InParanoid" id="A0A6P7GTM1"/>
<keyword evidence="1" id="KW-0472">Membrane</keyword>
<keyword evidence="1" id="KW-1133">Transmembrane helix</keyword>
<evidence type="ECO:0000313" key="2">
    <source>
        <dbReference type="RefSeq" id="XP_028148703.1"/>
    </source>
</evidence>
<reference evidence="2" key="1">
    <citation type="submission" date="2025-08" db="UniProtKB">
        <authorList>
            <consortium name="RefSeq"/>
        </authorList>
    </citation>
    <scope>IDENTIFICATION</scope>
    <source>
        <tissue evidence="2">Whole insect</tissue>
    </source>
</reference>
<protein>
    <submittedName>
        <fullName evidence="2">Uncharacterized protein LOC114342115</fullName>
    </submittedName>
</protein>
<feature type="transmembrane region" description="Helical" evidence="1">
    <location>
        <begin position="38"/>
        <end position="60"/>
    </location>
</feature>
<feature type="transmembrane region" description="Helical" evidence="1">
    <location>
        <begin position="168"/>
        <end position="196"/>
    </location>
</feature>
<keyword evidence="1" id="KW-0812">Transmembrane</keyword>
<organism evidence="2">
    <name type="scientific">Diabrotica virgifera virgifera</name>
    <name type="common">western corn rootworm</name>
    <dbReference type="NCBI Taxonomy" id="50390"/>
    <lineage>
        <taxon>Eukaryota</taxon>
        <taxon>Metazoa</taxon>
        <taxon>Ecdysozoa</taxon>
        <taxon>Arthropoda</taxon>
        <taxon>Hexapoda</taxon>
        <taxon>Insecta</taxon>
        <taxon>Pterygota</taxon>
        <taxon>Neoptera</taxon>
        <taxon>Endopterygota</taxon>
        <taxon>Coleoptera</taxon>
        <taxon>Polyphaga</taxon>
        <taxon>Cucujiformia</taxon>
        <taxon>Chrysomeloidea</taxon>
        <taxon>Chrysomelidae</taxon>
        <taxon>Galerucinae</taxon>
        <taxon>Diabroticina</taxon>
        <taxon>Diabroticites</taxon>
        <taxon>Diabrotica</taxon>
    </lineage>
</organism>
<proteinExistence type="predicted"/>
<feature type="transmembrane region" description="Helical" evidence="1">
    <location>
        <begin position="83"/>
        <end position="109"/>
    </location>
</feature>
<gene>
    <name evidence="2" type="primary">LOC114342115</name>
</gene>
<dbReference type="AlphaFoldDB" id="A0A6P7GTM1"/>
<dbReference type="RefSeq" id="XP_028148703.1">
    <property type="nucleotide sequence ID" value="XM_028292902.1"/>
</dbReference>
<evidence type="ECO:0000256" key="1">
    <source>
        <dbReference type="SAM" id="Phobius"/>
    </source>
</evidence>
<sequence>MHKFHDTLETILRNNKTLRISNASFEEIYIRQNRNMMIVTFAIIIVSCFCHLLFALPSFFNDYDINLAYWFTQEYYGTPYGQIIQWLFNACLLIASFAIAYPMIFVGYLKHNICFQFRSIAYYVEYNFNIKSNHDTYIHNTEYQESVYTKLKTLVEYSLSIKRSLNSVLALQGYAILLLTTTGSIACVALLFFIIAGSISQQS</sequence>
<name>A0A6P7GTM1_DIAVI</name>